<keyword evidence="3" id="KW-1185">Reference proteome</keyword>
<dbReference type="SUPFAM" id="SSF50939">
    <property type="entry name" value="Sialidases"/>
    <property type="match status" value="1"/>
</dbReference>
<feature type="transmembrane region" description="Helical" evidence="1">
    <location>
        <begin position="38"/>
        <end position="60"/>
    </location>
</feature>
<name>A0A9W6NPF2_9ACTN</name>
<dbReference type="Gene3D" id="2.120.10.10">
    <property type="match status" value="1"/>
</dbReference>
<sequence length="401" mass="41751">MPDQLESRLRSEGRGLEIEQPPLEVIAARAATLRRRRLIAQAGVATLAVLATAGVALRLVGPADRPPPAVAASDPAATWSAGGITINGLPHLPTELPGTVRDAEFVDAEHGYLLTTECCRAWISTTDDGGRTWHTVESPVAPKDKTPPTMLVAADGVTVVSADHRTRAFSADGRIWASGGTALAPAAPLTGNARLVSLSDADCGAETAAVAAGVLAPVPQQPPLTVCWRSSVRAGDGSFWVGGRTPAGPAVAVTRDGGATWTVTEFPGYTPTATARAAMLGRQVFISIVGPNEATTTPERLLAVATSTDGGLSFTPPHPTAGQATIGGDLVPLLDGRLLMVDGYGHWLVSEDEGVSWVRLEGLHPTMRLARTQSGYVAYKMSTIYTGFSADGSTWQKLDAQ</sequence>
<organism evidence="2 3">
    <name type="scientific">Dactylosporangium matsuzakiense</name>
    <dbReference type="NCBI Taxonomy" id="53360"/>
    <lineage>
        <taxon>Bacteria</taxon>
        <taxon>Bacillati</taxon>
        <taxon>Actinomycetota</taxon>
        <taxon>Actinomycetes</taxon>
        <taxon>Micromonosporales</taxon>
        <taxon>Micromonosporaceae</taxon>
        <taxon>Dactylosporangium</taxon>
    </lineage>
</organism>
<protein>
    <recommendedName>
        <fullName evidence="4">BNR/Asp-box repeat protein</fullName>
    </recommendedName>
</protein>
<keyword evidence="1" id="KW-0472">Membrane</keyword>
<dbReference type="AlphaFoldDB" id="A0A9W6NPF2"/>
<reference evidence="2" key="2">
    <citation type="submission" date="2023-01" db="EMBL/GenBank/DDBJ databases">
        <authorList>
            <person name="Sun Q."/>
            <person name="Evtushenko L."/>
        </authorList>
    </citation>
    <scope>NUCLEOTIDE SEQUENCE</scope>
    <source>
        <strain evidence="2">VKM Ac-1321</strain>
    </source>
</reference>
<evidence type="ECO:0000256" key="1">
    <source>
        <dbReference type="SAM" id="Phobius"/>
    </source>
</evidence>
<keyword evidence="1" id="KW-1133">Transmembrane helix</keyword>
<dbReference type="Proteomes" id="UP001143480">
    <property type="component" value="Unassembled WGS sequence"/>
</dbReference>
<accession>A0A9W6NPF2</accession>
<proteinExistence type="predicted"/>
<dbReference type="InterPro" id="IPR036278">
    <property type="entry name" value="Sialidase_sf"/>
</dbReference>
<keyword evidence="1" id="KW-0812">Transmembrane</keyword>
<dbReference type="RefSeq" id="WP_261962721.1">
    <property type="nucleotide sequence ID" value="NZ_BAAAXA010000001.1"/>
</dbReference>
<evidence type="ECO:0008006" key="4">
    <source>
        <dbReference type="Google" id="ProtNLM"/>
    </source>
</evidence>
<evidence type="ECO:0000313" key="3">
    <source>
        <dbReference type="Proteomes" id="UP001143480"/>
    </source>
</evidence>
<evidence type="ECO:0000313" key="2">
    <source>
        <dbReference type="EMBL" id="GLL04017.1"/>
    </source>
</evidence>
<dbReference type="CDD" id="cd15482">
    <property type="entry name" value="Sialidase_non-viral"/>
    <property type="match status" value="1"/>
</dbReference>
<reference evidence="2" key="1">
    <citation type="journal article" date="2014" name="Int. J. Syst. Evol. Microbiol.">
        <title>Complete genome sequence of Corynebacterium casei LMG S-19264T (=DSM 44701T), isolated from a smear-ripened cheese.</title>
        <authorList>
            <consortium name="US DOE Joint Genome Institute (JGI-PGF)"/>
            <person name="Walter F."/>
            <person name="Albersmeier A."/>
            <person name="Kalinowski J."/>
            <person name="Ruckert C."/>
        </authorList>
    </citation>
    <scope>NUCLEOTIDE SEQUENCE</scope>
    <source>
        <strain evidence="2">VKM Ac-1321</strain>
    </source>
</reference>
<comment type="caution">
    <text evidence="2">The sequence shown here is derived from an EMBL/GenBank/DDBJ whole genome shotgun (WGS) entry which is preliminary data.</text>
</comment>
<gene>
    <name evidence="2" type="ORF">GCM10017581_057640</name>
</gene>
<dbReference type="EMBL" id="BSFP01000040">
    <property type="protein sequence ID" value="GLL04017.1"/>
    <property type="molecule type" value="Genomic_DNA"/>
</dbReference>